<accession>A0A074N264</accession>
<evidence type="ECO:0000259" key="1">
    <source>
        <dbReference type="Pfam" id="PF12697"/>
    </source>
</evidence>
<reference evidence="2 3" key="1">
    <citation type="submission" date="2014-04" db="EMBL/GenBank/DDBJ databases">
        <title>A comprehensive comparison of genomes of Erythrobacter spp. strains.</title>
        <authorList>
            <person name="Zheng Q."/>
        </authorList>
    </citation>
    <scope>NUCLEOTIDE SEQUENCE [LARGE SCALE GENOMIC DNA]</scope>
    <source>
        <strain evidence="2 3">DSM 6997</strain>
    </source>
</reference>
<protein>
    <recommendedName>
        <fullName evidence="1">AB hydrolase-1 domain-containing protein</fullName>
    </recommendedName>
</protein>
<organism evidence="2 3">
    <name type="scientific">Erythrobacter longus</name>
    <dbReference type="NCBI Taxonomy" id="1044"/>
    <lineage>
        <taxon>Bacteria</taxon>
        <taxon>Pseudomonadati</taxon>
        <taxon>Pseudomonadota</taxon>
        <taxon>Alphaproteobacteria</taxon>
        <taxon>Sphingomonadales</taxon>
        <taxon>Erythrobacteraceae</taxon>
        <taxon>Erythrobacter/Porphyrobacter group</taxon>
        <taxon>Erythrobacter</taxon>
    </lineage>
</organism>
<dbReference type="Pfam" id="PF12697">
    <property type="entry name" value="Abhydrolase_6"/>
    <property type="match status" value="1"/>
</dbReference>
<dbReference type="InterPro" id="IPR029058">
    <property type="entry name" value="AB_hydrolase_fold"/>
</dbReference>
<sequence length="260" mass="28647">MSKIEHFLASSRAALNETELARRIQLASGDYREEEKGKPSLLKFMGEADLLIEPARRLVRQFKVPKAKLPQTVILFPGFGHGPSRMRYMAQLLEQAGHTVKDWGQGRNWGVAEETLQGLEKRLVDVCDKSGGRVALVGWSLGGLYARELAKVRPEMITKVITMGSPFSGSRRSNNIWRLYSVVTGESVDEPGIDADPSVKPDVETIALWSPLDGAIGPRSAAGKPGERDRAVALRCTHSGFTYDPKAIAAVIRELDRQPK</sequence>
<proteinExistence type="predicted"/>
<comment type="caution">
    <text evidence="2">The sequence shown here is derived from an EMBL/GenBank/DDBJ whole genome shotgun (WGS) entry which is preliminary data.</text>
</comment>
<dbReference type="EMBL" id="JMIW01000001">
    <property type="protein sequence ID" value="KEO92007.1"/>
    <property type="molecule type" value="Genomic_DNA"/>
</dbReference>
<dbReference type="eggNOG" id="COG1075">
    <property type="taxonomic scope" value="Bacteria"/>
</dbReference>
<dbReference type="InterPro" id="IPR000073">
    <property type="entry name" value="AB_hydrolase_1"/>
</dbReference>
<feature type="domain" description="AB hydrolase-1" evidence="1">
    <location>
        <begin position="73"/>
        <end position="185"/>
    </location>
</feature>
<evidence type="ECO:0000313" key="3">
    <source>
        <dbReference type="Proteomes" id="UP000027647"/>
    </source>
</evidence>
<gene>
    <name evidence="2" type="ORF">EH31_04870</name>
</gene>
<name>A0A074N264_ERYLO</name>
<dbReference type="AlphaFoldDB" id="A0A074N264"/>
<evidence type="ECO:0000313" key="2">
    <source>
        <dbReference type="EMBL" id="KEO92007.1"/>
    </source>
</evidence>
<dbReference type="Gene3D" id="3.40.50.1820">
    <property type="entry name" value="alpha/beta hydrolase"/>
    <property type="match status" value="1"/>
</dbReference>
<dbReference type="RefSeq" id="WP_051698933.1">
    <property type="nucleotide sequence ID" value="NZ_JMIW01000001.1"/>
</dbReference>
<keyword evidence="3" id="KW-1185">Reference proteome</keyword>
<dbReference type="Proteomes" id="UP000027647">
    <property type="component" value="Unassembled WGS sequence"/>
</dbReference>
<dbReference type="STRING" id="1044.EH31_04870"/>
<dbReference type="SUPFAM" id="SSF53474">
    <property type="entry name" value="alpha/beta-Hydrolases"/>
    <property type="match status" value="1"/>
</dbReference>